<evidence type="ECO:0000313" key="1">
    <source>
        <dbReference type="EMBL" id="ROL51369.1"/>
    </source>
</evidence>
<gene>
    <name evidence="1" type="ORF">DPX16_22465</name>
</gene>
<protein>
    <submittedName>
        <fullName evidence="1">Uncharacterized protein</fullName>
    </submittedName>
</protein>
<sequence>MVSAHWSTCPVRNERMKEILVLYLGKQCSCISRVSEHWSRKPLQFSAEPEYGSGLTMGLATNWRRKGDRCTDRCSGGSRCCDNSANRIDNRPVGVMMLWSGLLSGNTRLRLQEIAKAVSQGNYWRFTWRSLEYHKGTLQVSRVDVFRDVVKVKVGTSGDVIQLMAA</sequence>
<dbReference type="EMBL" id="RJVU01018862">
    <property type="protein sequence ID" value="ROL51369.1"/>
    <property type="molecule type" value="Genomic_DNA"/>
</dbReference>
<reference evidence="1 2" key="1">
    <citation type="submission" date="2018-10" db="EMBL/GenBank/DDBJ databases">
        <title>Genome assembly for a Yunnan-Guizhou Plateau 3E fish, Anabarilius grahami (Regan), and its evolutionary and genetic applications.</title>
        <authorList>
            <person name="Jiang W."/>
        </authorList>
    </citation>
    <scope>NUCLEOTIDE SEQUENCE [LARGE SCALE GENOMIC DNA]</scope>
    <source>
        <strain evidence="1">AG-KIZ</strain>
        <tissue evidence="1">Muscle</tissue>
    </source>
</reference>
<accession>A0A3N0YYL2</accession>
<name>A0A3N0YYL2_ANAGA</name>
<dbReference type="AlphaFoldDB" id="A0A3N0YYL2"/>
<dbReference type="Proteomes" id="UP000281406">
    <property type="component" value="Unassembled WGS sequence"/>
</dbReference>
<keyword evidence="2" id="KW-1185">Reference proteome</keyword>
<proteinExistence type="predicted"/>
<organism evidence="1 2">
    <name type="scientific">Anabarilius grahami</name>
    <name type="common">Kanglang fish</name>
    <name type="synonym">Barilius grahami</name>
    <dbReference type="NCBI Taxonomy" id="495550"/>
    <lineage>
        <taxon>Eukaryota</taxon>
        <taxon>Metazoa</taxon>
        <taxon>Chordata</taxon>
        <taxon>Craniata</taxon>
        <taxon>Vertebrata</taxon>
        <taxon>Euteleostomi</taxon>
        <taxon>Actinopterygii</taxon>
        <taxon>Neopterygii</taxon>
        <taxon>Teleostei</taxon>
        <taxon>Ostariophysi</taxon>
        <taxon>Cypriniformes</taxon>
        <taxon>Xenocyprididae</taxon>
        <taxon>Xenocypridinae</taxon>
        <taxon>Xenocypridinae incertae sedis</taxon>
        <taxon>Anabarilius</taxon>
    </lineage>
</organism>
<evidence type="ECO:0000313" key="2">
    <source>
        <dbReference type="Proteomes" id="UP000281406"/>
    </source>
</evidence>
<comment type="caution">
    <text evidence="1">The sequence shown here is derived from an EMBL/GenBank/DDBJ whole genome shotgun (WGS) entry which is preliminary data.</text>
</comment>